<dbReference type="OrthoDB" id="1652165at2"/>
<evidence type="ECO:0000313" key="2">
    <source>
        <dbReference type="Proteomes" id="UP000291485"/>
    </source>
</evidence>
<dbReference type="InterPro" id="IPR013783">
    <property type="entry name" value="Ig-like_fold"/>
</dbReference>
<accession>A0A4R0P389</accession>
<keyword evidence="2" id="KW-1185">Reference proteome</keyword>
<dbReference type="InterPro" id="IPR026341">
    <property type="entry name" value="T9SS_type_B"/>
</dbReference>
<dbReference type="Gene3D" id="2.60.120.260">
    <property type="entry name" value="Galactose-binding domain-like"/>
    <property type="match status" value="1"/>
</dbReference>
<proteinExistence type="predicted"/>
<dbReference type="Proteomes" id="UP000291485">
    <property type="component" value="Unassembled WGS sequence"/>
</dbReference>
<dbReference type="NCBIfam" id="TIGR04131">
    <property type="entry name" value="Bac_Flav_CTERM"/>
    <property type="match status" value="1"/>
</dbReference>
<dbReference type="AlphaFoldDB" id="A0A4R0P389"/>
<reference evidence="1 2" key="1">
    <citation type="submission" date="2019-02" db="EMBL/GenBank/DDBJ databases">
        <title>Pedobacter sp. RP-3-11 sp. nov., isolated from Arctic soil.</title>
        <authorList>
            <person name="Dahal R.H."/>
        </authorList>
    </citation>
    <scope>NUCLEOTIDE SEQUENCE [LARGE SCALE GENOMIC DNA]</scope>
    <source>
        <strain evidence="1 2">RP-3-11</strain>
    </source>
</reference>
<evidence type="ECO:0000313" key="1">
    <source>
        <dbReference type="EMBL" id="TCD08512.1"/>
    </source>
</evidence>
<dbReference type="RefSeq" id="WP_131558913.1">
    <property type="nucleotide sequence ID" value="NZ_SJSN01000008.1"/>
</dbReference>
<protein>
    <submittedName>
        <fullName evidence="1">Gliding motility-associated C-terminal domain-containing protein</fullName>
    </submittedName>
</protein>
<sequence>MRYPSIFLIILLILFYNGKLFAQCSGALGDPIINIDFGSGTSRFGPALNSGITNYNYVTVSPKDGQYTLVKTVSGLNSGWIQNIVNHTPNDPNGYMMLVNASHNPDIFYQATINGLCPNTTYEFSAYIINILISRSGVEPNIKFTIENDGTIIKDIPTGSIPAGNANSWVKYGTTFTTPLNLGTITLKMTNTVNNNNGIGGNDLALDDIVFRACGPELTPSIEGGNSTFTTLCEGDNANFKFKTATTPGVYQDPRFQWQKNTGTGGFTDIPGETNEEIQVSFVNAARGVYQYRLVVADGDNINSPNCRVSGSPLTVEVNPRPIANITTAAPVCVGDPIQLRASGGTSYKWSGPNLFTSDDQNPIIRNATKAMAGAYSVTVTARGCDAVASTNVQILDPVIVTTNVQSATICEGKSVQLEASGGTAYLWSPAKGLSDSQGPNPIASPTETTIYTVRVSNGACSETAEITVNVNKNAIADAGGDQKILSGQTITLNGKVTGDDFTYFWTASDYLDDPSKLNPIATPTEDITYTLHAISNLGCTSTTDDVFIKVYPKVIIPNSFSPNGDSVNDTWNIPAAISFTNPIIKVTNRYGQLVYESKGTFKPWDGKFNGKELPPAAYYYTIYLNEDFQTYSGWVMLIR</sequence>
<dbReference type="Pfam" id="PF13585">
    <property type="entry name" value="CHU_C"/>
    <property type="match status" value="1"/>
</dbReference>
<organism evidence="1 2">
    <name type="scientific">Pedobacter frigidisoli</name>
    <dbReference type="NCBI Taxonomy" id="2530455"/>
    <lineage>
        <taxon>Bacteria</taxon>
        <taxon>Pseudomonadati</taxon>
        <taxon>Bacteroidota</taxon>
        <taxon>Sphingobacteriia</taxon>
        <taxon>Sphingobacteriales</taxon>
        <taxon>Sphingobacteriaceae</taxon>
        <taxon>Pedobacter</taxon>
    </lineage>
</organism>
<dbReference type="Gene3D" id="2.60.40.10">
    <property type="entry name" value="Immunoglobulins"/>
    <property type="match status" value="2"/>
</dbReference>
<name>A0A4R0P389_9SPHI</name>
<comment type="caution">
    <text evidence="1">The sequence shown here is derived from an EMBL/GenBank/DDBJ whole genome shotgun (WGS) entry which is preliminary data.</text>
</comment>
<gene>
    <name evidence="1" type="ORF">EZ449_11755</name>
</gene>
<dbReference type="EMBL" id="SJSN01000008">
    <property type="protein sequence ID" value="TCD08512.1"/>
    <property type="molecule type" value="Genomic_DNA"/>
</dbReference>